<evidence type="ECO:0008006" key="7">
    <source>
        <dbReference type="Google" id="ProtNLM"/>
    </source>
</evidence>
<keyword evidence="6" id="KW-1185">Reference proteome</keyword>
<dbReference type="Pfam" id="PF00534">
    <property type="entry name" value="Glycos_transf_1"/>
    <property type="match status" value="1"/>
</dbReference>
<evidence type="ECO:0000313" key="5">
    <source>
        <dbReference type="EMBL" id="PPL14808.1"/>
    </source>
</evidence>
<feature type="domain" description="Glycosyltransferase subfamily 4-like N-terminal" evidence="4">
    <location>
        <begin position="14"/>
        <end position="166"/>
    </location>
</feature>
<dbReference type="PANTHER" id="PTHR12526">
    <property type="entry name" value="GLYCOSYLTRANSFERASE"/>
    <property type="match status" value="1"/>
</dbReference>
<feature type="domain" description="Glycosyl transferase family 1" evidence="3">
    <location>
        <begin position="181"/>
        <end position="321"/>
    </location>
</feature>
<dbReference type="GO" id="GO:1901135">
    <property type="term" value="P:carbohydrate derivative metabolic process"/>
    <property type="evidence" value="ECO:0007669"/>
    <property type="project" value="UniProtKB-ARBA"/>
</dbReference>
<accession>A0A2P5TIW9</accession>
<dbReference type="OrthoDB" id="9795746at2"/>
<dbReference type="AlphaFoldDB" id="A0A2P5TIW9"/>
<name>A0A2P5TIW9_9GAMM</name>
<reference evidence="6" key="1">
    <citation type="submission" date="2016-11" db="EMBL/GenBank/DDBJ databases">
        <authorList>
            <person name="Sisinthy S."/>
            <person name="Ara S."/>
            <person name="Gundlapally S.R."/>
        </authorList>
    </citation>
    <scope>NUCLEOTIDE SEQUENCE [LARGE SCALE GENOMIC DNA]</scope>
    <source>
        <strain evidence="6">V1-41</strain>
    </source>
</reference>
<dbReference type="InterPro" id="IPR001296">
    <property type="entry name" value="Glyco_trans_1"/>
</dbReference>
<dbReference type="EMBL" id="MPZM01000048">
    <property type="protein sequence ID" value="PPL14808.1"/>
    <property type="molecule type" value="Genomic_DNA"/>
</dbReference>
<dbReference type="PANTHER" id="PTHR12526:SF510">
    <property type="entry name" value="D-INOSITOL 3-PHOSPHATE GLYCOSYLTRANSFERASE"/>
    <property type="match status" value="1"/>
</dbReference>
<dbReference type="Pfam" id="PF13439">
    <property type="entry name" value="Glyco_transf_4"/>
    <property type="match status" value="1"/>
</dbReference>
<proteinExistence type="predicted"/>
<evidence type="ECO:0000259" key="3">
    <source>
        <dbReference type="Pfam" id="PF00534"/>
    </source>
</evidence>
<dbReference type="InterPro" id="IPR028098">
    <property type="entry name" value="Glyco_trans_4-like_N"/>
</dbReference>
<dbReference type="Gene3D" id="3.40.50.2000">
    <property type="entry name" value="Glycogen Phosphorylase B"/>
    <property type="match status" value="2"/>
</dbReference>
<dbReference type="GO" id="GO:0016757">
    <property type="term" value="F:glycosyltransferase activity"/>
    <property type="evidence" value="ECO:0007669"/>
    <property type="project" value="UniProtKB-KW"/>
</dbReference>
<dbReference type="CDD" id="cd03811">
    <property type="entry name" value="GT4_GT28_WabH-like"/>
    <property type="match status" value="1"/>
</dbReference>
<keyword evidence="1" id="KW-0328">Glycosyltransferase</keyword>
<sequence length="358" mass="40180">MKNLINIISYPKGGGAEFLVRELHKIYTSRDLNAYTIYLNGSTGGLEKNESVLGLNPRNPMNIFYIRKLLKKLLTSTCNELTVHVHLTWPFLYVTLASIGLSNVKLIYTEHNTTNKKRKIPLLWLLDRLIYARYTRIICISQGVHDSLAKWIGPKIAQRLVTIPNGSRIYRLAERPSLQGRLPRFVSVGSLSSRKNFATAIRAIAQLRDEIECYTIIGEGPERSRLEQVIKSEKLENKVQLAGWSDAIEAHLHAVDIQLIPSLWEGFGLVAVEGMSTGLPVVASNVDGLREVLDESSPSVTLINQAESVDEWVSGIRKAVTELHALGASSLAQSSRQQAEKFTLDKMAERYLDVYRQQ</sequence>
<protein>
    <recommendedName>
        <fullName evidence="7">Glycosyl transferase family 1</fullName>
    </recommendedName>
</protein>
<organism evidence="5 6">
    <name type="scientific">Oceanisphaera arctica</name>
    <dbReference type="NCBI Taxonomy" id="641510"/>
    <lineage>
        <taxon>Bacteria</taxon>
        <taxon>Pseudomonadati</taxon>
        <taxon>Pseudomonadota</taxon>
        <taxon>Gammaproteobacteria</taxon>
        <taxon>Aeromonadales</taxon>
        <taxon>Aeromonadaceae</taxon>
        <taxon>Oceanisphaera</taxon>
    </lineage>
</organism>
<evidence type="ECO:0000259" key="4">
    <source>
        <dbReference type="Pfam" id="PF13439"/>
    </source>
</evidence>
<gene>
    <name evidence="5" type="ORF">UN63_14635</name>
</gene>
<evidence type="ECO:0000313" key="6">
    <source>
        <dbReference type="Proteomes" id="UP000242231"/>
    </source>
</evidence>
<evidence type="ECO:0000256" key="1">
    <source>
        <dbReference type="ARBA" id="ARBA00022676"/>
    </source>
</evidence>
<dbReference type="RefSeq" id="WP_104487909.1">
    <property type="nucleotide sequence ID" value="NZ_BMYB01000017.1"/>
</dbReference>
<dbReference type="Proteomes" id="UP000242231">
    <property type="component" value="Unassembled WGS sequence"/>
</dbReference>
<keyword evidence="2" id="KW-0808">Transferase</keyword>
<evidence type="ECO:0000256" key="2">
    <source>
        <dbReference type="ARBA" id="ARBA00022679"/>
    </source>
</evidence>
<dbReference type="SUPFAM" id="SSF53756">
    <property type="entry name" value="UDP-Glycosyltransferase/glycogen phosphorylase"/>
    <property type="match status" value="1"/>
</dbReference>
<comment type="caution">
    <text evidence="5">The sequence shown here is derived from an EMBL/GenBank/DDBJ whole genome shotgun (WGS) entry which is preliminary data.</text>
</comment>